<accession>A0A2P4XTG4</accession>
<organism evidence="1 2">
    <name type="scientific">Phytophthora palmivora</name>
    <dbReference type="NCBI Taxonomy" id="4796"/>
    <lineage>
        <taxon>Eukaryota</taxon>
        <taxon>Sar</taxon>
        <taxon>Stramenopiles</taxon>
        <taxon>Oomycota</taxon>
        <taxon>Peronosporomycetes</taxon>
        <taxon>Peronosporales</taxon>
        <taxon>Peronosporaceae</taxon>
        <taxon>Phytophthora</taxon>
    </lineage>
</organism>
<comment type="caution">
    <text evidence="1">The sequence shown here is derived from an EMBL/GenBank/DDBJ whole genome shotgun (WGS) entry which is preliminary data.</text>
</comment>
<dbReference type="EMBL" id="NCKW01008022">
    <property type="protein sequence ID" value="POM68840.1"/>
    <property type="molecule type" value="Genomic_DNA"/>
</dbReference>
<dbReference type="AlphaFoldDB" id="A0A2P4XTG4"/>
<keyword evidence="2" id="KW-1185">Reference proteome</keyword>
<reference evidence="1 2" key="1">
    <citation type="journal article" date="2017" name="Genome Biol. Evol.">
        <title>Phytophthora megakarya and P. palmivora, closely related causal agents of cacao black pod rot, underwent increases in genome sizes and gene numbers by different mechanisms.</title>
        <authorList>
            <person name="Ali S.S."/>
            <person name="Shao J."/>
            <person name="Lary D.J."/>
            <person name="Kronmiller B."/>
            <person name="Shen D."/>
            <person name="Strem M.D."/>
            <person name="Amoako-Attah I."/>
            <person name="Akrofi A.Y."/>
            <person name="Begoude B.A."/>
            <person name="Ten Hoopen G.M."/>
            <person name="Coulibaly K."/>
            <person name="Kebe B.I."/>
            <person name="Melnick R.L."/>
            <person name="Guiltinan M.J."/>
            <person name="Tyler B.M."/>
            <person name="Meinhardt L.W."/>
            <person name="Bailey B.A."/>
        </authorList>
    </citation>
    <scope>NUCLEOTIDE SEQUENCE [LARGE SCALE GENOMIC DNA]</scope>
    <source>
        <strain evidence="2">sbr112.9</strain>
    </source>
</reference>
<name>A0A2P4XTG4_9STRA</name>
<evidence type="ECO:0000313" key="2">
    <source>
        <dbReference type="Proteomes" id="UP000237271"/>
    </source>
</evidence>
<proteinExistence type="predicted"/>
<gene>
    <name evidence="1" type="ORF">PHPALM_14944</name>
</gene>
<protein>
    <submittedName>
        <fullName evidence="1">Gag protein</fullName>
    </submittedName>
</protein>
<sequence>MVATPAEQTERIERGLIAHVQGPQAPVAEIKPAQPKPLRLKVNPFEGKAEDNLHFWVREVGLDMDAALVSTGRLRVAFTVSNLGGRAKTWRYTREEASPGKITSIASVSNFFACKQGKRQLYEYIQEKRVLAESLVGNPLPEHIKVTVLMDSLKVGPSRTQLFRVHASTMKEAI</sequence>
<dbReference type="OrthoDB" id="8034694at2759"/>
<dbReference type="Proteomes" id="UP000237271">
    <property type="component" value="Unassembled WGS sequence"/>
</dbReference>
<evidence type="ECO:0000313" key="1">
    <source>
        <dbReference type="EMBL" id="POM68840.1"/>
    </source>
</evidence>